<accession>A0A438MHB6</accession>
<reference evidence="2 3" key="1">
    <citation type="submission" date="2019-01" db="EMBL/GenBank/DDBJ databases">
        <title>Sequencing the genomes of 1000 actinobacteria strains.</title>
        <authorList>
            <person name="Klenk H.-P."/>
        </authorList>
    </citation>
    <scope>NUCLEOTIDE SEQUENCE [LARGE SCALE GENOMIC DNA]</scope>
    <source>
        <strain evidence="2 3">DSM 43925</strain>
    </source>
</reference>
<evidence type="ECO:0000256" key="1">
    <source>
        <dbReference type="ARBA" id="ARBA00023002"/>
    </source>
</evidence>
<protein>
    <submittedName>
        <fullName evidence="2">Putative flavoprotein involved in K+ transport</fullName>
    </submittedName>
</protein>
<dbReference type="InterPro" id="IPR050982">
    <property type="entry name" value="Auxin_biosynth/cation_transpt"/>
</dbReference>
<evidence type="ECO:0000313" key="3">
    <source>
        <dbReference type="Proteomes" id="UP000284824"/>
    </source>
</evidence>
<dbReference type="GO" id="GO:0004497">
    <property type="term" value="F:monooxygenase activity"/>
    <property type="evidence" value="ECO:0007669"/>
    <property type="project" value="TreeGrafter"/>
</dbReference>
<dbReference type="PANTHER" id="PTHR43539">
    <property type="entry name" value="FLAVIN-BINDING MONOOXYGENASE-LIKE PROTEIN (AFU_ORTHOLOGUE AFUA_4G09220)"/>
    <property type="match status" value="1"/>
</dbReference>
<dbReference type="InterPro" id="IPR036188">
    <property type="entry name" value="FAD/NAD-bd_sf"/>
</dbReference>
<dbReference type="Gene3D" id="3.50.50.60">
    <property type="entry name" value="FAD/NAD(P)-binding domain"/>
    <property type="match status" value="1"/>
</dbReference>
<organism evidence="2 3">
    <name type="scientific">Nonomuraea polychroma</name>
    <dbReference type="NCBI Taxonomy" id="46176"/>
    <lineage>
        <taxon>Bacteria</taxon>
        <taxon>Bacillati</taxon>
        <taxon>Actinomycetota</taxon>
        <taxon>Actinomycetes</taxon>
        <taxon>Streptosporangiales</taxon>
        <taxon>Streptosporangiaceae</taxon>
        <taxon>Nonomuraea</taxon>
    </lineage>
</organism>
<name>A0A438MHB6_9ACTN</name>
<dbReference type="PRINTS" id="PR00411">
    <property type="entry name" value="PNDRDTASEI"/>
</dbReference>
<keyword evidence="1" id="KW-0560">Oxidoreductase</keyword>
<dbReference type="OrthoDB" id="4328825at2"/>
<dbReference type="Pfam" id="PF13738">
    <property type="entry name" value="Pyr_redox_3"/>
    <property type="match status" value="1"/>
</dbReference>
<dbReference type="PRINTS" id="PR00368">
    <property type="entry name" value="FADPNR"/>
</dbReference>
<sequence length="358" mass="38207">MRRMDTIVIGAGQSGLAAALALRELGRTPVILEAGDQPTGSWAHYYDSLALFSPARYSTMPGLDFPGDPDHYPHRDEVVAYLKRYADSLDVEIRTGTRVSAVEADGAGGFLVHPSSGDTLQTMGVVAASGSFGNPYLPALPGQDGFTGQALHVADYRNPKHYAGQRVVVVGGGNSAIQVAYELAEVATVTIASRQPIQFMPQIVGGKDVHYWHTTTGFDSLPPEWLARIATGTLVMDTGDYAASLESGRMDRRPMFTGFDGDRIIWADGEREAVDTVIYATGYRPHLDYLQPLGALDDTGLPLHAGGLSTTHLGLGYVGLEFQRSFASNTLRGVHRDAAHVAAPVAAYASKALAAYGL</sequence>
<dbReference type="AlphaFoldDB" id="A0A438MHB6"/>
<comment type="caution">
    <text evidence="2">The sequence shown here is derived from an EMBL/GenBank/DDBJ whole genome shotgun (WGS) entry which is preliminary data.</text>
</comment>
<dbReference type="GO" id="GO:0050660">
    <property type="term" value="F:flavin adenine dinucleotide binding"/>
    <property type="evidence" value="ECO:0007669"/>
    <property type="project" value="TreeGrafter"/>
</dbReference>
<dbReference type="EMBL" id="SAUN01000001">
    <property type="protein sequence ID" value="RVX44968.1"/>
    <property type="molecule type" value="Genomic_DNA"/>
</dbReference>
<dbReference type="SUPFAM" id="SSF51905">
    <property type="entry name" value="FAD/NAD(P)-binding domain"/>
    <property type="match status" value="2"/>
</dbReference>
<evidence type="ECO:0000313" key="2">
    <source>
        <dbReference type="EMBL" id="RVX44968.1"/>
    </source>
</evidence>
<gene>
    <name evidence="2" type="ORF">EDD27_7742</name>
</gene>
<proteinExistence type="predicted"/>
<dbReference type="Proteomes" id="UP000284824">
    <property type="component" value="Unassembled WGS sequence"/>
</dbReference>
<dbReference type="PANTHER" id="PTHR43539:SF78">
    <property type="entry name" value="FLAVIN-CONTAINING MONOOXYGENASE"/>
    <property type="match status" value="1"/>
</dbReference>
<keyword evidence="3" id="KW-1185">Reference proteome</keyword>